<organism evidence="1 2">
    <name type="scientific">Septoria linicola</name>
    <dbReference type="NCBI Taxonomy" id="215465"/>
    <lineage>
        <taxon>Eukaryota</taxon>
        <taxon>Fungi</taxon>
        <taxon>Dikarya</taxon>
        <taxon>Ascomycota</taxon>
        <taxon>Pezizomycotina</taxon>
        <taxon>Dothideomycetes</taxon>
        <taxon>Dothideomycetidae</taxon>
        <taxon>Mycosphaerellales</taxon>
        <taxon>Mycosphaerellaceae</taxon>
        <taxon>Septoria</taxon>
    </lineage>
</organism>
<evidence type="ECO:0000313" key="1">
    <source>
        <dbReference type="EMBL" id="USW58976.1"/>
    </source>
</evidence>
<evidence type="ECO:0000313" key="2">
    <source>
        <dbReference type="Proteomes" id="UP001056384"/>
    </source>
</evidence>
<accession>A0A9Q9B9S7</accession>
<keyword evidence="2" id="KW-1185">Reference proteome</keyword>
<sequence>MASVASTTVVPTLDERIQALPQEMQDEIFSRRLALVGSADVIINDTYKPPAQLQVNQESRKEATDIYYFRPATFYHNAKTTDWDFDGQLSRTVVRQSSFGPIKAILFLEDFEFCLHEGVARVAFQRDDSTTGAMTE</sequence>
<proteinExistence type="predicted"/>
<dbReference type="AlphaFoldDB" id="A0A9Q9B9S7"/>
<name>A0A9Q9B9S7_9PEZI</name>
<dbReference type="Proteomes" id="UP001056384">
    <property type="component" value="Chromosome 12"/>
</dbReference>
<gene>
    <name evidence="1" type="ORF">Slin15195_G122950</name>
</gene>
<dbReference type="OrthoDB" id="3650750at2759"/>
<dbReference type="EMBL" id="CP099429">
    <property type="protein sequence ID" value="USW58976.1"/>
    <property type="molecule type" value="Genomic_DNA"/>
</dbReference>
<reference evidence="1" key="1">
    <citation type="submission" date="2022-06" db="EMBL/GenBank/DDBJ databases">
        <title>Complete genome sequences of two strains of the flax pathogen Septoria linicola.</title>
        <authorList>
            <person name="Lapalu N."/>
            <person name="Simon A."/>
            <person name="Demenou B."/>
            <person name="Paumier D."/>
            <person name="Guillot M.-P."/>
            <person name="Gout L."/>
            <person name="Valade R."/>
        </authorList>
    </citation>
    <scope>NUCLEOTIDE SEQUENCE</scope>
    <source>
        <strain evidence="1">SE15195</strain>
    </source>
</reference>
<protein>
    <submittedName>
        <fullName evidence="1">Uncharacterized protein</fullName>
    </submittedName>
</protein>